<dbReference type="PANTHER" id="PTHR12442:SF11">
    <property type="entry name" value="DYNEIN AXONEMAL INTERMEDIATE CHAIN 1"/>
    <property type="match status" value="1"/>
</dbReference>
<dbReference type="VEuPathDB" id="TrichDB:TVAGG3_0401040"/>
<dbReference type="AlphaFoldDB" id="A2ELT8"/>
<keyword evidence="7" id="KW-0243">Dynein</keyword>
<dbReference type="GO" id="GO:0036158">
    <property type="term" value="P:outer dynein arm assembly"/>
    <property type="evidence" value="ECO:0000318"/>
    <property type="project" value="GO_Central"/>
</dbReference>
<dbReference type="RefSeq" id="XP_001318589.1">
    <property type="nucleotide sequence ID" value="XM_001318554.1"/>
</dbReference>
<dbReference type="Pfam" id="PF00400">
    <property type="entry name" value="WD40"/>
    <property type="match status" value="1"/>
</dbReference>
<feature type="region of interest" description="Disordered" evidence="11">
    <location>
        <begin position="592"/>
        <end position="650"/>
    </location>
</feature>
<comment type="similarity">
    <text evidence="2">Belongs to the dynein intermediate chain family.</text>
</comment>
<dbReference type="InterPro" id="IPR036322">
    <property type="entry name" value="WD40_repeat_dom_sf"/>
</dbReference>
<feature type="compositionally biased region" description="Basic and acidic residues" evidence="11">
    <location>
        <begin position="639"/>
        <end position="650"/>
    </location>
</feature>
<evidence type="ECO:0000256" key="1">
    <source>
        <dbReference type="ARBA" id="ARBA00004430"/>
    </source>
</evidence>
<dbReference type="FunFam" id="2.130.10.10:FF:001904">
    <property type="entry name" value="Dynein intermediate chain, putative"/>
    <property type="match status" value="1"/>
</dbReference>
<accession>A2ELT8</accession>
<evidence type="ECO:0000256" key="9">
    <source>
        <dbReference type="ARBA" id="ARBA00023212"/>
    </source>
</evidence>
<evidence type="ECO:0000256" key="6">
    <source>
        <dbReference type="ARBA" id="ARBA00022737"/>
    </source>
</evidence>
<keyword evidence="4" id="KW-0853">WD repeat</keyword>
<evidence type="ECO:0000313" key="13">
    <source>
        <dbReference type="Proteomes" id="UP000001542"/>
    </source>
</evidence>
<dbReference type="Gene3D" id="2.130.10.10">
    <property type="entry name" value="YVTN repeat-like/Quinoprotein amine dehydrogenase"/>
    <property type="match status" value="2"/>
</dbReference>
<protein>
    <submittedName>
        <fullName evidence="12">Dynein intermediate chain 2, ciliary-related protein</fullName>
    </submittedName>
</protein>
<dbReference type="OrthoDB" id="10261376at2759"/>
<keyword evidence="8" id="KW-0505">Motor protein</keyword>
<dbReference type="EMBL" id="DS113425">
    <property type="protein sequence ID" value="EAY06366.1"/>
    <property type="molecule type" value="Genomic_DNA"/>
</dbReference>
<evidence type="ECO:0000256" key="3">
    <source>
        <dbReference type="ARBA" id="ARBA00022490"/>
    </source>
</evidence>
<dbReference type="InterPro" id="IPR001680">
    <property type="entry name" value="WD40_rpt"/>
</dbReference>
<dbReference type="Proteomes" id="UP000001542">
    <property type="component" value="Unassembled WGS sequence"/>
</dbReference>
<evidence type="ECO:0000256" key="10">
    <source>
        <dbReference type="ARBA" id="ARBA00023273"/>
    </source>
</evidence>
<name>A2ELT8_TRIV3</name>
<evidence type="ECO:0000256" key="5">
    <source>
        <dbReference type="ARBA" id="ARBA00022701"/>
    </source>
</evidence>
<gene>
    <name evidence="12" type="ORF">TVAG_151730</name>
</gene>
<keyword evidence="13" id="KW-1185">Reference proteome</keyword>
<dbReference type="GO" id="GO:0045503">
    <property type="term" value="F:dynein light chain binding"/>
    <property type="evidence" value="ECO:0000318"/>
    <property type="project" value="GO_Central"/>
</dbReference>
<evidence type="ECO:0000256" key="4">
    <source>
        <dbReference type="ARBA" id="ARBA00022574"/>
    </source>
</evidence>
<dbReference type="OMA" id="CERISHI"/>
<reference evidence="12" key="2">
    <citation type="journal article" date="2007" name="Science">
        <title>Draft genome sequence of the sexually transmitted pathogen Trichomonas vaginalis.</title>
        <authorList>
            <person name="Carlton J.M."/>
            <person name="Hirt R.P."/>
            <person name="Silva J.C."/>
            <person name="Delcher A.L."/>
            <person name="Schatz M."/>
            <person name="Zhao Q."/>
            <person name="Wortman J.R."/>
            <person name="Bidwell S.L."/>
            <person name="Alsmark U.C.M."/>
            <person name="Besteiro S."/>
            <person name="Sicheritz-Ponten T."/>
            <person name="Noel C.J."/>
            <person name="Dacks J.B."/>
            <person name="Foster P.G."/>
            <person name="Simillion C."/>
            <person name="Van de Peer Y."/>
            <person name="Miranda-Saavedra D."/>
            <person name="Barton G.J."/>
            <person name="Westrop G.D."/>
            <person name="Mueller S."/>
            <person name="Dessi D."/>
            <person name="Fiori P.L."/>
            <person name="Ren Q."/>
            <person name="Paulsen I."/>
            <person name="Zhang H."/>
            <person name="Bastida-Corcuera F.D."/>
            <person name="Simoes-Barbosa A."/>
            <person name="Brown M.T."/>
            <person name="Hayes R.D."/>
            <person name="Mukherjee M."/>
            <person name="Okumura C.Y."/>
            <person name="Schneider R."/>
            <person name="Smith A.J."/>
            <person name="Vanacova S."/>
            <person name="Villalvazo M."/>
            <person name="Haas B.J."/>
            <person name="Pertea M."/>
            <person name="Feldblyum T.V."/>
            <person name="Utterback T.R."/>
            <person name="Shu C.L."/>
            <person name="Osoegawa K."/>
            <person name="de Jong P.J."/>
            <person name="Hrdy I."/>
            <person name="Horvathova L."/>
            <person name="Zubacova Z."/>
            <person name="Dolezal P."/>
            <person name="Malik S.B."/>
            <person name="Logsdon J.M. Jr."/>
            <person name="Henze K."/>
            <person name="Gupta A."/>
            <person name="Wang C.C."/>
            <person name="Dunne R.L."/>
            <person name="Upcroft J.A."/>
            <person name="Upcroft P."/>
            <person name="White O."/>
            <person name="Salzberg S.L."/>
            <person name="Tang P."/>
            <person name="Chiu C.-H."/>
            <person name="Lee Y.-S."/>
            <person name="Embley T.M."/>
            <person name="Coombs G.H."/>
            <person name="Mottram J.C."/>
            <person name="Tachezy J."/>
            <person name="Fraser-Liggett C.M."/>
            <person name="Johnson P.J."/>
        </authorList>
    </citation>
    <scope>NUCLEOTIDE SEQUENCE [LARGE SCALE GENOMIC DNA]</scope>
    <source>
        <strain evidence="12">G3</strain>
    </source>
</reference>
<keyword evidence="6" id="KW-0677">Repeat</keyword>
<evidence type="ECO:0000256" key="2">
    <source>
        <dbReference type="ARBA" id="ARBA00011059"/>
    </source>
</evidence>
<dbReference type="GO" id="GO:0036157">
    <property type="term" value="C:outer dynein arm"/>
    <property type="evidence" value="ECO:0000318"/>
    <property type="project" value="GO_Central"/>
</dbReference>
<dbReference type="SMART" id="SM00320">
    <property type="entry name" value="WD40"/>
    <property type="match status" value="6"/>
</dbReference>
<dbReference type="InterPro" id="IPR050687">
    <property type="entry name" value="Dynein_IC"/>
</dbReference>
<dbReference type="GO" id="GO:0045504">
    <property type="term" value="F:dynein heavy chain binding"/>
    <property type="evidence" value="ECO:0000318"/>
    <property type="project" value="GO_Central"/>
</dbReference>
<dbReference type="InParanoid" id="A2ELT8"/>
<dbReference type="SUPFAM" id="SSF50978">
    <property type="entry name" value="WD40 repeat-like"/>
    <property type="match status" value="1"/>
</dbReference>
<dbReference type="GO" id="GO:0003341">
    <property type="term" value="P:cilium movement"/>
    <property type="evidence" value="ECO:0000318"/>
    <property type="project" value="GO_Central"/>
</dbReference>
<feature type="compositionally biased region" description="Low complexity" evidence="11">
    <location>
        <begin position="604"/>
        <end position="613"/>
    </location>
</feature>
<sequence>MSSGTKLGAEKSENLVSRRSNANLGADALQSRRSMANMANIFASHTSMRSMRSMASMGLQPNGAPLDQAHLTPKELAVQHTRTLTIGDPQAPKNVVRYNFRTHAFDEIHDPNATIMSCERISHIAPVSALQSVIESKKGGAGEEEEEDKGEEKVLRNQFNFSERATQGYVIEYIDEGTLTEAPVPKDSTGSTNQRDIAAYYTTHMQQPPLYPKPHDASAVIRVMERVVNQNMDPNVCCDFKYYDDLRDSTDPQHSFTLPLWEFKSDLVSGFQVTALEWNPSVHDLFAVAYSCLATDKTPGRGYVCTWTLKNHSTPRNILELPDRATAIDWCKTQPSILAVGTADGNISIYDVRSRGTLPIFSTQKLLDRHQTAITVIRWQPLDSSGNLNLVSAGLDGRILQWTLIQSEMKVTEISKINAGIVSLDYYNESSTHFVAAADDGHIYEILRTRTTQAPSSFPAHSPPCAQICYNKFHKDVFITCGTDWQIKIWRNGQKNTPLQIFDFAPNSINDIKWAPHSSTVFAAVSSDGVLYIYDIAINRFQPICTTDILEINEGQLTSVSFHPKWPVILVGSEKGRVFSLKLSPNLRKNTKTVKEELERSKMTKSSSKSQSSRGLLPDLTQPPDEDQEEGGAAAGEEDGAKHEELVNDETEKFINVMGVSWIKEETAQPVQDKKAEE</sequence>
<evidence type="ECO:0000313" key="12">
    <source>
        <dbReference type="EMBL" id="EAY06366.1"/>
    </source>
</evidence>
<feature type="compositionally biased region" description="Basic and acidic residues" evidence="11">
    <location>
        <begin position="593"/>
        <end position="602"/>
    </location>
</feature>
<dbReference type="eggNOG" id="KOG1587">
    <property type="taxonomic scope" value="Eukaryota"/>
</dbReference>
<comment type="subcellular location">
    <subcellularLocation>
        <location evidence="1">Cytoplasm</location>
        <location evidence="1">Cytoskeleton</location>
        <location evidence="1">Cilium axoneme</location>
    </subcellularLocation>
</comment>
<dbReference type="GO" id="GO:0005874">
    <property type="term" value="C:microtubule"/>
    <property type="evidence" value="ECO:0007669"/>
    <property type="project" value="UniProtKB-KW"/>
</dbReference>
<reference evidence="12" key="1">
    <citation type="submission" date="2006-10" db="EMBL/GenBank/DDBJ databases">
        <authorList>
            <person name="Amadeo P."/>
            <person name="Zhao Q."/>
            <person name="Wortman J."/>
            <person name="Fraser-Liggett C."/>
            <person name="Carlton J."/>
        </authorList>
    </citation>
    <scope>NUCLEOTIDE SEQUENCE</scope>
    <source>
        <strain evidence="12">G3</strain>
    </source>
</reference>
<keyword evidence="3" id="KW-0963">Cytoplasm</keyword>
<dbReference type="KEGG" id="tva:4764241"/>
<dbReference type="PANTHER" id="PTHR12442">
    <property type="entry name" value="DYNEIN INTERMEDIATE CHAIN"/>
    <property type="match status" value="1"/>
</dbReference>
<organism evidence="12 13">
    <name type="scientific">Trichomonas vaginalis (strain ATCC PRA-98 / G3)</name>
    <dbReference type="NCBI Taxonomy" id="412133"/>
    <lineage>
        <taxon>Eukaryota</taxon>
        <taxon>Metamonada</taxon>
        <taxon>Parabasalia</taxon>
        <taxon>Trichomonadida</taxon>
        <taxon>Trichomonadidae</taxon>
        <taxon>Trichomonas</taxon>
    </lineage>
</organism>
<keyword evidence="10" id="KW-0966">Cell projection</keyword>
<proteinExistence type="inferred from homology"/>
<keyword evidence="5" id="KW-0493">Microtubule</keyword>
<evidence type="ECO:0000256" key="11">
    <source>
        <dbReference type="SAM" id="MobiDB-lite"/>
    </source>
</evidence>
<evidence type="ECO:0000256" key="8">
    <source>
        <dbReference type="ARBA" id="ARBA00023175"/>
    </source>
</evidence>
<dbReference type="VEuPathDB" id="TrichDB:TVAG_151730"/>
<evidence type="ECO:0000256" key="7">
    <source>
        <dbReference type="ARBA" id="ARBA00023017"/>
    </source>
</evidence>
<keyword evidence="9" id="KW-0206">Cytoskeleton</keyword>
<dbReference type="STRING" id="5722.A2ELT8"/>
<dbReference type="InterPro" id="IPR015943">
    <property type="entry name" value="WD40/YVTN_repeat-like_dom_sf"/>
</dbReference>
<dbReference type="SMR" id="A2ELT8"/>